<evidence type="ECO:0000256" key="1">
    <source>
        <dbReference type="SAM" id="MobiDB-lite"/>
    </source>
</evidence>
<sequence length="160" mass="17519">MCARATGSVRIVSFAPQLFLAAHRTPLRTLRQLPHGFTLLHQISLAGCRKNTTCKVPRCDCCSRVFHALARYHRPRWAEMVARFRLPPCAALERNKYRLDGAVGGGMESHSRGTGFTAASNASGLSHDPGETQKQGLVSTVVKTPEDDRPCLKVAVLAPR</sequence>
<feature type="region of interest" description="Disordered" evidence="1">
    <location>
        <begin position="110"/>
        <end position="134"/>
    </location>
</feature>
<feature type="compositionally biased region" description="Polar residues" evidence="1">
    <location>
        <begin position="112"/>
        <end position="124"/>
    </location>
</feature>
<dbReference type="EMBL" id="CP033896">
    <property type="protein sequence ID" value="AZA14215.1"/>
    <property type="molecule type" value="Genomic_DNA"/>
</dbReference>
<gene>
    <name evidence="2" type="ORF">CCHOA_09160</name>
</gene>
<dbReference type="KEGG" id="ccho:CCHOA_09160"/>
<evidence type="ECO:0000313" key="2">
    <source>
        <dbReference type="EMBL" id="AZA14215.1"/>
    </source>
</evidence>
<reference evidence="2 3" key="1">
    <citation type="submission" date="2018-11" db="EMBL/GenBank/DDBJ databases">
        <authorList>
            <person name="Kleinhagauer T."/>
            <person name="Glaeser S.P."/>
            <person name="Spergser J."/>
            <person name="Ruckert C."/>
            <person name="Kaempfer P."/>
            <person name="Busse H.-J."/>
        </authorList>
    </citation>
    <scope>NUCLEOTIDE SEQUENCE [LARGE SCALE GENOMIC DNA]</scope>
    <source>
        <strain evidence="2 3">200CH</strain>
    </source>
</reference>
<dbReference type="AlphaFoldDB" id="A0A3G6J7Y3"/>
<evidence type="ECO:0000313" key="3">
    <source>
        <dbReference type="Proteomes" id="UP000269019"/>
    </source>
</evidence>
<keyword evidence="3" id="KW-1185">Reference proteome</keyword>
<name>A0A3G6J7Y3_9CORY</name>
<dbReference type="Proteomes" id="UP000269019">
    <property type="component" value="Chromosome"/>
</dbReference>
<protein>
    <submittedName>
        <fullName evidence="2">Uncharacterized protein</fullName>
    </submittedName>
</protein>
<accession>A0A3G6J7Y3</accession>
<proteinExistence type="predicted"/>
<organism evidence="2 3">
    <name type="scientific">Corynebacterium choanae</name>
    <dbReference type="NCBI Taxonomy" id="1862358"/>
    <lineage>
        <taxon>Bacteria</taxon>
        <taxon>Bacillati</taxon>
        <taxon>Actinomycetota</taxon>
        <taxon>Actinomycetes</taxon>
        <taxon>Mycobacteriales</taxon>
        <taxon>Corynebacteriaceae</taxon>
        <taxon>Corynebacterium</taxon>
    </lineage>
</organism>